<dbReference type="GO" id="GO:0005737">
    <property type="term" value="C:cytoplasm"/>
    <property type="evidence" value="ECO:0007669"/>
    <property type="project" value="TreeGrafter"/>
</dbReference>
<dbReference type="EMBL" id="JGZK01000017">
    <property type="protein sequence ID" value="KFI84522.1"/>
    <property type="molecule type" value="Genomic_DNA"/>
</dbReference>
<dbReference type="CDD" id="cd04301">
    <property type="entry name" value="NAT_SF"/>
    <property type="match status" value="1"/>
</dbReference>
<keyword evidence="2" id="KW-0012">Acyltransferase</keyword>
<evidence type="ECO:0000256" key="1">
    <source>
        <dbReference type="ARBA" id="ARBA00022679"/>
    </source>
</evidence>
<reference evidence="4 5" key="1">
    <citation type="submission" date="2014-03" db="EMBL/GenBank/DDBJ databases">
        <title>Genomics of Bifidobacteria.</title>
        <authorList>
            <person name="Ventura M."/>
            <person name="Milani C."/>
            <person name="Lugli G.A."/>
        </authorList>
    </citation>
    <scope>NUCLEOTIDE SEQUENCE [LARGE SCALE GENOMIC DNA]</scope>
    <source>
        <strain evidence="4 5">DSM 23975</strain>
    </source>
</reference>
<accession>A0A087CMM2</accession>
<dbReference type="PANTHER" id="PTHR43626:SF4">
    <property type="entry name" value="GCN5-RELATED N-ACETYLTRANSFERASE 2, CHLOROPLASTIC"/>
    <property type="match status" value="1"/>
</dbReference>
<proteinExistence type="predicted"/>
<name>A0A087CMM2_9BIFI</name>
<evidence type="ECO:0000256" key="2">
    <source>
        <dbReference type="ARBA" id="ARBA00023315"/>
    </source>
</evidence>
<dbReference type="Proteomes" id="UP000028984">
    <property type="component" value="Unassembled WGS sequence"/>
</dbReference>
<dbReference type="InterPro" id="IPR045039">
    <property type="entry name" value="NSI-like"/>
</dbReference>
<dbReference type="GO" id="GO:0008080">
    <property type="term" value="F:N-acetyltransferase activity"/>
    <property type="evidence" value="ECO:0007669"/>
    <property type="project" value="InterPro"/>
</dbReference>
<feature type="domain" description="N-acetyltransferase" evidence="3">
    <location>
        <begin position="3"/>
        <end position="134"/>
    </location>
</feature>
<dbReference type="InterPro" id="IPR016181">
    <property type="entry name" value="Acyl_CoA_acyltransferase"/>
</dbReference>
<evidence type="ECO:0000259" key="3">
    <source>
        <dbReference type="PROSITE" id="PS51186"/>
    </source>
</evidence>
<dbReference type="PROSITE" id="PS51186">
    <property type="entry name" value="GNAT"/>
    <property type="match status" value="1"/>
</dbReference>
<dbReference type="SUPFAM" id="SSF55729">
    <property type="entry name" value="Acyl-CoA N-acyltransferases (Nat)"/>
    <property type="match status" value="1"/>
</dbReference>
<dbReference type="InterPro" id="IPR000182">
    <property type="entry name" value="GNAT_dom"/>
</dbReference>
<dbReference type="PANTHER" id="PTHR43626">
    <property type="entry name" value="ACYL-COA N-ACYLTRANSFERASE"/>
    <property type="match status" value="1"/>
</dbReference>
<dbReference type="Gene3D" id="3.40.630.30">
    <property type="match status" value="1"/>
</dbReference>
<dbReference type="Pfam" id="PF00583">
    <property type="entry name" value="Acetyltransf_1"/>
    <property type="match status" value="1"/>
</dbReference>
<keyword evidence="1 4" id="KW-0808">Transferase</keyword>
<protein>
    <submittedName>
        <fullName evidence="4">Histone acetyltransferase HPA2 and related acetyltransferase</fullName>
    </submittedName>
</protein>
<keyword evidence="5" id="KW-1185">Reference proteome</keyword>
<dbReference type="eggNOG" id="COG0454">
    <property type="taxonomic scope" value="Bacteria"/>
</dbReference>
<comment type="caution">
    <text evidence="4">The sequence shown here is derived from an EMBL/GenBank/DDBJ whole genome shotgun (WGS) entry which is preliminary data.</text>
</comment>
<gene>
    <name evidence="4" type="ORF">BREU_1298</name>
</gene>
<dbReference type="RefSeq" id="WP_044089721.1">
    <property type="nucleotide sequence ID" value="NZ_JDUW01000013.1"/>
</dbReference>
<evidence type="ECO:0000313" key="5">
    <source>
        <dbReference type="Proteomes" id="UP000028984"/>
    </source>
</evidence>
<dbReference type="AlphaFoldDB" id="A0A087CMM2"/>
<evidence type="ECO:0000313" key="4">
    <source>
        <dbReference type="EMBL" id="KFI84522.1"/>
    </source>
</evidence>
<sequence>MAIEYTEEKRFTQDQVQELFRSVGWESANYPERLFKALQHSDTVISAWDGGHLAGLVRVLDDTEMVAYMHWVLVDPAYHGQGIGGHMVELVKAKYREYLFLEVMPEESKNAPFYQKHGFHLMEDGRAMQIVNRG</sequence>
<dbReference type="OrthoDB" id="4549080at2"/>
<organism evidence="4 5">
    <name type="scientific">Bifidobacterium reuteri DSM 23975</name>
    <dbReference type="NCBI Taxonomy" id="1437610"/>
    <lineage>
        <taxon>Bacteria</taxon>
        <taxon>Bacillati</taxon>
        <taxon>Actinomycetota</taxon>
        <taxon>Actinomycetes</taxon>
        <taxon>Bifidobacteriales</taxon>
        <taxon>Bifidobacteriaceae</taxon>
        <taxon>Bifidobacterium</taxon>
    </lineage>
</organism>
<dbReference type="STRING" id="1437610.BREU_1298"/>